<evidence type="ECO:0000256" key="6">
    <source>
        <dbReference type="ARBA" id="ARBA00022692"/>
    </source>
</evidence>
<dbReference type="GO" id="GO:0005886">
    <property type="term" value="C:plasma membrane"/>
    <property type="evidence" value="ECO:0007669"/>
    <property type="project" value="UniProtKB-SubCell"/>
</dbReference>
<evidence type="ECO:0000256" key="10">
    <source>
        <dbReference type="ARBA" id="ARBA00023004"/>
    </source>
</evidence>
<evidence type="ECO:0000256" key="5">
    <source>
        <dbReference type="ARBA" id="ARBA00022617"/>
    </source>
</evidence>
<feature type="transmembrane region" description="Helical" evidence="12">
    <location>
        <begin position="161"/>
        <end position="182"/>
    </location>
</feature>
<dbReference type="AlphaFoldDB" id="A0A7X4RU64"/>
<feature type="transmembrane region" description="Helical" evidence="12">
    <location>
        <begin position="12"/>
        <end position="40"/>
    </location>
</feature>
<dbReference type="InterPro" id="IPR003317">
    <property type="entry name" value="Cyt-d_oxidase_su2"/>
</dbReference>
<sequence>MFDYEVLRFIWWVLIGVLFVGYAVAEGFDMGVGALVPFIGKTNTERRMMINTIAPHWDGNQVWLITAGGALFAAWPMVYASSFSGFYIGMILVLASLWLRPLCLEYRIKIDDPRWRNAMDIGLAINGIVIPLIIGVAFGNLLQGVPLSVNEFLQVRYEGGFFGLLNPFGIVSGLVCVIMVQMQGSAWLQMKASEEVYDRARSVTQITGVIVAVLMVIAGIWVQNIDGFVVKSVIDGHASSNPLNKEVVRETGAWMYNFGKYPAMWIAPVLAVVMPLLAALFSRAKKGGFAFVSSSLGLAGIVLTAGFAMFPFIMPSSVNPNVSLTMWDATSSQLTLTVMTCVAAVFVPIILCYTAFCYYKMYGRLTKEHVENPNNAGY</sequence>
<dbReference type="GO" id="GO:0070069">
    <property type="term" value="C:cytochrome complex"/>
    <property type="evidence" value="ECO:0007669"/>
    <property type="project" value="TreeGrafter"/>
</dbReference>
<keyword evidence="10" id="KW-0408">Iron</keyword>
<dbReference type="PANTHER" id="PTHR43141">
    <property type="entry name" value="CYTOCHROME BD2 SUBUNIT II"/>
    <property type="match status" value="1"/>
</dbReference>
<evidence type="ECO:0000256" key="7">
    <source>
        <dbReference type="ARBA" id="ARBA00022723"/>
    </source>
</evidence>
<proteinExistence type="inferred from homology"/>
<evidence type="ECO:0000256" key="1">
    <source>
        <dbReference type="ARBA" id="ARBA00004651"/>
    </source>
</evidence>
<dbReference type="PIRSF" id="PIRSF000267">
    <property type="entry name" value="Cyt_oxidse_sub2"/>
    <property type="match status" value="1"/>
</dbReference>
<dbReference type="GO" id="GO:0016682">
    <property type="term" value="F:oxidoreductase activity, acting on diphenols and related substances as donors, oxygen as acceptor"/>
    <property type="evidence" value="ECO:0007669"/>
    <property type="project" value="TreeGrafter"/>
</dbReference>
<keyword evidence="11 12" id="KW-0472">Membrane</keyword>
<feature type="transmembrane region" description="Helical" evidence="12">
    <location>
        <begin position="203"/>
        <end position="222"/>
    </location>
</feature>
<keyword evidence="5" id="KW-0349">Heme</keyword>
<keyword evidence="8" id="KW-0249">Electron transport</keyword>
<feature type="transmembrane region" description="Helical" evidence="12">
    <location>
        <begin position="334"/>
        <end position="359"/>
    </location>
</feature>
<dbReference type="GO" id="GO:0046872">
    <property type="term" value="F:metal ion binding"/>
    <property type="evidence" value="ECO:0007669"/>
    <property type="project" value="UniProtKB-KW"/>
</dbReference>
<comment type="similarity">
    <text evidence="2">Belongs to the cytochrome ubiquinol oxidase subunit 2 family.</text>
</comment>
<feature type="transmembrane region" description="Helical" evidence="12">
    <location>
        <begin position="123"/>
        <end position="141"/>
    </location>
</feature>
<reference evidence="13 14" key="1">
    <citation type="submission" date="2019-10" db="EMBL/GenBank/DDBJ databases">
        <title>Vibrio sp. nov. isolated from a shrimp pond.</title>
        <authorList>
            <person name="Gomez-Gil B."/>
            <person name="Enciso-Ibarra J."/>
            <person name="Enciso-Ibarra K."/>
            <person name="Bolan-Mejia C."/>
        </authorList>
    </citation>
    <scope>NUCLEOTIDE SEQUENCE [LARGE SCALE GENOMIC DNA]</scope>
    <source>
        <strain evidence="13 14">CAIM 722</strain>
    </source>
</reference>
<feature type="transmembrane region" description="Helical" evidence="12">
    <location>
        <begin position="289"/>
        <end position="314"/>
    </location>
</feature>
<accession>A0A7X4RU64</accession>
<evidence type="ECO:0000256" key="4">
    <source>
        <dbReference type="ARBA" id="ARBA00022475"/>
    </source>
</evidence>
<dbReference type="EMBL" id="WEKT01000007">
    <property type="protein sequence ID" value="MZI92769.1"/>
    <property type="molecule type" value="Genomic_DNA"/>
</dbReference>
<organism evidence="13 14">
    <name type="scientific">Vibrio eleionomae</name>
    <dbReference type="NCBI Taxonomy" id="2653505"/>
    <lineage>
        <taxon>Bacteria</taxon>
        <taxon>Pseudomonadati</taxon>
        <taxon>Pseudomonadota</taxon>
        <taxon>Gammaproteobacteria</taxon>
        <taxon>Vibrionales</taxon>
        <taxon>Vibrionaceae</taxon>
        <taxon>Vibrio</taxon>
    </lineage>
</organism>
<comment type="subcellular location">
    <subcellularLocation>
        <location evidence="1">Cell membrane</location>
        <topology evidence="1">Multi-pass membrane protein</topology>
    </subcellularLocation>
</comment>
<keyword evidence="7" id="KW-0479">Metal-binding</keyword>
<dbReference type="GO" id="GO:0019646">
    <property type="term" value="P:aerobic electron transport chain"/>
    <property type="evidence" value="ECO:0007669"/>
    <property type="project" value="TreeGrafter"/>
</dbReference>
<keyword evidence="14" id="KW-1185">Reference proteome</keyword>
<feature type="transmembrane region" description="Helical" evidence="12">
    <location>
        <begin position="85"/>
        <end position="103"/>
    </location>
</feature>
<keyword evidence="9 12" id="KW-1133">Transmembrane helix</keyword>
<evidence type="ECO:0000256" key="11">
    <source>
        <dbReference type="ARBA" id="ARBA00023136"/>
    </source>
</evidence>
<evidence type="ECO:0000256" key="2">
    <source>
        <dbReference type="ARBA" id="ARBA00007543"/>
    </source>
</evidence>
<protein>
    <submittedName>
        <fullName evidence="13">Cytochrome d ubiquinol oxidase subunit II</fullName>
    </submittedName>
</protein>
<evidence type="ECO:0000313" key="13">
    <source>
        <dbReference type="EMBL" id="MZI92769.1"/>
    </source>
</evidence>
<evidence type="ECO:0000313" key="14">
    <source>
        <dbReference type="Proteomes" id="UP000462621"/>
    </source>
</evidence>
<dbReference type="NCBIfam" id="TIGR00203">
    <property type="entry name" value="cydB"/>
    <property type="match status" value="1"/>
</dbReference>
<dbReference type="RefSeq" id="WP_161154069.1">
    <property type="nucleotide sequence ID" value="NZ_WEKT01000007.1"/>
</dbReference>
<dbReference type="Proteomes" id="UP000462621">
    <property type="component" value="Unassembled WGS sequence"/>
</dbReference>
<keyword evidence="4" id="KW-1003">Cell membrane</keyword>
<evidence type="ECO:0000256" key="9">
    <source>
        <dbReference type="ARBA" id="ARBA00022989"/>
    </source>
</evidence>
<evidence type="ECO:0000256" key="8">
    <source>
        <dbReference type="ARBA" id="ARBA00022982"/>
    </source>
</evidence>
<dbReference type="GO" id="GO:0009055">
    <property type="term" value="F:electron transfer activity"/>
    <property type="evidence" value="ECO:0007669"/>
    <property type="project" value="TreeGrafter"/>
</dbReference>
<keyword evidence="3" id="KW-0813">Transport</keyword>
<evidence type="ECO:0000256" key="12">
    <source>
        <dbReference type="SAM" id="Phobius"/>
    </source>
</evidence>
<dbReference type="Pfam" id="PF02322">
    <property type="entry name" value="Cyt_bd_oxida_II"/>
    <property type="match status" value="1"/>
</dbReference>
<gene>
    <name evidence="13" type="primary">cydB</name>
    <name evidence="13" type="ORF">F9817_06130</name>
</gene>
<name>A0A7X4RU64_9VIBR</name>
<dbReference type="PANTHER" id="PTHR43141:SF5">
    <property type="entry name" value="CYTOCHROME BD-I UBIQUINOL OXIDASE SUBUNIT 2"/>
    <property type="match status" value="1"/>
</dbReference>
<feature type="transmembrane region" description="Helical" evidence="12">
    <location>
        <begin position="61"/>
        <end position="79"/>
    </location>
</feature>
<feature type="transmembrane region" description="Helical" evidence="12">
    <location>
        <begin position="263"/>
        <end position="282"/>
    </location>
</feature>
<comment type="caution">
    <text evidence="13">The sequence shown here is derived from an EMBL/GenBank/DDBJ whole genome shotgun (WGS) entry which is preliminary data.</text>
</comment>
<keyword evidence="6 12" id="KW-0812">Transmembrane</keyword>
<evidence type="ECO:0000256" key="3">
    <source>
        <dbReference type="ARBA" id="ARBA00022448"/>
    </source>
</evidence>